<feature type="compositionally biased region" description="Basic and acidic residues" evidence="6">
    <location>
        <begin position="263"/>
        <end position="272"/>
    </location>
</feature>
<evidence type="ECO:0000256" key="2">
    <source>
        <dbReference type="ARBA" id="ARBA00022737"/>
    </source>
</evidence>
<reference evidence="8 9" key="1">
    <citation type="journal article" date="2023" name="Insect Mol. Biol.">
        <title>Genome sequencing provides insights into the evolution of gene families encoding plant cell wall-degrading enzymes in longhorned beetles.</title>
        <authorList>
            <person name="Shin N.R."/>
            <person name="Okamura Y."/>
            <person name="Kirsch R."/>
            <person name="Pauchet Y."/>
        </authorList>
    </citation>
    <scope>NUCLEOTIDE SEQUENCE [LARGE SCALE GENOMIC DNA]</scope>
    <source>
        <strain evidence="8">EAD_L_NR</strain>
    </source>
</reference>
<dbReference type="PANTHER" id="PTHR24379:SF121">
    <property type="entry name" value="C2H2-TYPE DOMAIN-CONTAINING PROTEIN"/>
    <property type="match status" value="1"/>
</dbReference>
<feature type="compositionally biased region" description="Basic and acidic residues" evidence="6">
    <location>
        <begin position="386"/>
        <end position="406"/>
    </location>
</feature>
<dbReference type="GO" id="GO:0008270">
    <property type="term" value="F:zinc ion binding"/>
    <property type="evidence" value="ECO:0007669"/>
    <property type="project" value="UniProtKB-KW"/>
</dbReference>
<dbReference type="Pfam" id="PF00096">
    <property type="entry name" value="zf-C2H2"/>
    <property type="match status" value="1"/>
</dbReference>
<feature type="compositionally biased region" description="Basic and acidic residues" evidence="6">
    <location>
        <begin position="298"/>
        <end position="310"/>
    </location>
</feature>
<keyword evidence="1" id="KW-0479">Metal-binding</keyword>
<dbReference type="Gene3D" id="3.30.160.60">
    <property type="entry name" value="Classic Zinc Finger"/>
    <property type="match status" value="5"/>
</dbReference>
<keyword evidence="3 5" id="KW-0863">Zinc-finger</keyword>
<feature type="domain" description="C2H2-type" evidence="7">
    <location>
        <begin position="773"/>
        <end position="801"/>
    </location>
</feature>
<feature type="region of interest" description="Disordered" evidence="6">
    <location>
        <begin position="36"/>
        <end position="73"/>
    </location>
</feature>
<evidence type="ECO:0000256" key="3">
    <source>
        <dbReference type="ARBA" id="ARBA00022771"/>
    </source>
</evidence>
<keyword evidence="2" id="KW-0677">Repeat</keyword>
<feature type="compositionally biased region" description="Polar residues" evidence="6">
    <location>
        <begin position="60"/>
        <end position="73"/>
    </location>
</feature>
<feature type="compositionally biased region" description="Acidic residues" evidence="6">
    <location>
        <begin position="147"/>
        <end position="168"/>
    </location>
</feature>
<evidence type="ECO:0000256" key="4">
    <source>
        <dbReference type="ARBA" id="ARBA00022833"/>
    </source>
</evidence>
<dbReference type="AlphaFoldDB" id="A0AAV8VTS1"/>
<dbReference type="PROSITE" id="PS00028">
    <property type="entry name" value="ZINC_FINGER_C2H2_1"/>
    <property type="match status" value="6"/>
</dbReference>
<accession>A0AAV8VTS1</accession>
<dbReference type="GO" id="GO:0000981">
    <property type="term" value="F:DNA-binding transcription factor activity, RNA polymerase II-specific"/>
    <property type="evidence" value="ECO:0007669"/>
    <property type="project" value="TreeGrafter"/>
</dbReference>
<dbReference type="Proteomes" id="UP001159042">
    <property type="component" value="Unassembled WGS sequence"/>
</dbReference>
<gene>
    <name evidence="8" type="ORF">NQ315_005125</name>
</gene>
<dbReference type="SUPFAM" id="SSF57667">
    <property type="entry name" value="beta-beta-alpha zinc fingers"/>
    <property type="match status" value="4"/>
</dbReference>
<evidence type="ECO:0000313" key="8">
    <source>
        <dbReference type="EMBL" id="KAJ8917678.1"/>
    </source>
</evidence>
<feature type="region of interest" description="Disordered" evidence="6">
    <location>
        <begin position="134"/>
        <end position="478"/>
    </location>
</feature>
<sequence>MIGYYDDDTHFCLKCHSTILGLDNYVSHRKAGCSKNLEENPKSPLPSQLLPPGRLQSSSKKTPGQSTSGKNFSGILTRSKATAVFQSNSSVVKDANEIQQSKSGKNVWIGGDQLKELGYGDNQTKLIKAVDDLERRKEEPARLQVYEESEEDSEEYDYDDESSDEDQDVPPRHFTGGKWKPSSPIQWSRDSRDWNVPPPSFTGGKWKPSTKRSLSPPVIQTKGAKWKPYSNQKEECDVPPPTFTGSKWVSKKQYEQDAPTTATRDRWKPRTDIDEDVPPPNHTKGKWKPKYQMEEEIEKAKAKWKPRGELEGDYPPPTHTKGKWKPKNDAEDDVPSPSYTKGKWKPKNDTEDDVPSPGYTKGKWKPKTDAEEDVPSPGYTKGKWKPKNDAEGDVPDLTKSKWKRNDTEDDVPSPSDSTGKWKPKCFGEDDVPPPGHTKGKWKPRNETEEDYPPPSHTKGKWKPKNDEEVDSPQPSTSKLKVTMKLNPVKETKKASLTRTAGSKEKWLPSSQSKSILKMSGESPLRKSDGSIQYWCNPCSRSLASKVVYERHLKSELHFKRTLHDREFDDHDDLNARRTKIKPPEPIFSNQDKKVATTVKKRNRKKVYIRCDVCHSKVGKYLIGKHLISHYHCRKGDITTAVAREMVLENIYGVVLECPFQCSVCRFYCNTHDDFLRHWLSEEHVSNNAPGYFFCSLCKFRSEDTELMYTHLVSQEHNEVVSVINRSVPIVIKKINPIHCLTCNKEFTLNMQLLNHCRKFNHDDTVVRNFINEYICQSCGTGFLSNVALQRHRQNIHKDKYFVCTPCNLRFDNSKEAKLHRRSLEHKYFSLSKSEQGKGSMSRKCEYCQESFANFLLLKQHLKTKHPEHKIRCPHCGTAFTITQELTLHLRSKSCKLEENPENAYRCEKCLFSSNSTSELFFHLALHDEPLLSYLDDNNGEGTSKSKPVHKYKCPLCDRFFPKSSLQAHIRVHTQERPFVCKICNAKFARKNNLQFHVKNHDKKGAKKIVKEVSGERPFLCLTCGASFRKK</sequence>
<comment type="caution">
    <text evidence="8">The sequence shown here is derived from an EMBL/GenBank/DDBJ whole genome shotgun (WGS) entry which is preliminary data.</text>
</comment>
<dbReference type="EMBL" id="JANEYG010000031">
    <property type="protein sequence ID" value="KAJ8917678.1"/>
    <property type="molecule type" value="Genomic_DNA"/>
</dbReference>
<dbReference type="InterPro" id="IPR036236">
    <property type="entry name" value="Znf_C2H2_sf"/>
</dbReference>
<keyword evidence="4" id="KW-0862">Zinc</keyword>
<evidence type="ECO:0000256" key="1">
    <source>
        <dbReference type="ARBA" id="ARBA00022723"/>
    </source>
</evidence>
<dbReference type="PROSITE" id="PS50157">
    <property type="entry name" value="ZINC_FINGER_C2H2_2"/>
    <property type="match status" value="5"/>
</dbReference>
<dbReference type="PANTHER" id="PTHR24379">
    <property type="entry name" value="KRAB AND ZINC FINGER DOMAIN-CONTAINING"/>
    <property type="match status" value="1"/>
</dbReference>
<dbReference type="SMART" id="SM00355">
    <property type="entry name" value="ZnF_C2H2"/>
    <property type="match status" value="12"/>
</dbReference>
<proteinExistence type="predicted"/>
<evidence type="ECO:0000259" key="7">
    <source>
        <dbReference type="PROSITE" id="PS50157"/>
    </source>
</evidence>
<dbReference type="InterPro" id="IPR013087">
    <property type="entry name" value="Znf_C2H2_type"/>
</dbReference>
<evidence type="ECO:0000256" key="6">
    <source>
        <dbReference type="SAM" id="MobiDB-lite"/>
    </source>
</evidence>
<name>A0AAV8VTS1_9CUCU</name>
<protein>
    <recommendedName>
        <fullName evidence="7">C2H2-type domain-containing protein</fullName>
    </recommendedName>
</protein>
<feature type="domain" description="C2H2-type" evidence="7">
    <location>
        <begin position="951"/>
        <end position="977"/>
    </location>
</feature>
<keyword evidence="9" id="KW-1185">Reference proteome</keyword>
<feature type="region of interest" description="Disordered" evidence="6">
    <location>
        <begin position="491"/>
        <end position="514"/>
    </location>
</feature>
<dbReference type="GO" id="GO:0000977">
    <property type="term" value="F:RNA polymerase II transcription regulatory region sequence-specific DNA binding"/>
    <property type="evidence" value="ECO:0007669"/>
    <property type="project" value="TreeGrafter"/>
</dbReference>
<feature type="domain" description="C2H2-type" evidence="7">
    <location>
        <begin position="842"/>
        <end position="870"/>
    </location>
</feature>
<evidence type="ECO:0000313" key="9">
    <source>
        <dbReference type="Proteomes" id="UP001159042"/>
    </source>
</evidence>
<evidence type="ECO:0000256" key="5">
    <source>
        <dbReference type="PROSITE-ProRule" id="PRU00042"/>
    </source>
</evidence>
<feature type="compositionally biased region" description="Low complexity" evidence="6">
    <location>
        <begin position="45"/>
        <end position="59"/>
    </location>
</feature>
<feature type="domain" description="C2H2-type" evidence="7">
    <location>
        <begin position="870"/>
        <end position="900"/>
    </location>
</feature>
<organism evidence="8 9">
    <name type="scientific">Exocentrus adspersus</name>
    <dbReference type="NCBI Taxonomy" id="1586481"/>
    <lineage>
        <taxon>Eukaryota</taxon>
        <taxon>Metazoa</taxon>
        <taxon>Ecdysozoa</taxon>
        <taxon>Arthropoda</taxon>
        <taxon>Hexapoda</taxon>
        <taxon>Insecta</taxon>
        <taxon>Pterygota</taxon>
        <taxon>Neoptera</taxon>
        <taxon>Endopterygota</taxon>
        <taxon>Coleoptera</taxon>
        <taxon>Polyphaga</taxon>
        <taxon>Cucujiformia</taxon>
        <taxon>Chrysomeloidea</taxon>
        <taxon>Cerambycidae</taxon>
        <taxon>Lamiinae</taxon>
        <taxon>Acanthocinini</taxon>
        <taxon>Exocentrus</taxon>
    </lineage>
</organism>
<dbReference type="GO" id="GO:0005634">
    <property type="term" value="C:nucleus"/>
    <property type="evidence" value="ECO:0007669"/>
    <property type="project" value="TreeGrafter"/>
</dbReference>
<feature type="domain" description="C2H2-type" evidence="7">
    <location>
        <begin position="978"/>
        <end position="1005"/>
    </location>
</feature>